<dbReference type="Proteomes" id="UP001259492">
    <property type="component" value="Unassembled WGS sequence"/>
</dbReference>
<feature type="binding site" evidence="4">
    <location>
        <position position="152"/>
    </location>
    <ligand>
        <name>GTP</name>
        <dbReference type="ChEBI" id="CHEBI:37565"/>
    </ligand>
</feature>
<dbReference type="InterPro" id="IPR018316">
    <property type="entry name" value="Tubulin/FtsZ_2-layer-sand-dom"/>
</dbReference>
<evidence type="ECO:0000256" key="3">
    <source>
        <dbReference type="ARBA" id="ARBA00023134"/>
    </source>
</evidence>
<dbReference type="EMBL" id="JAVRIA010000003">
    <property type="protein sequence ID" value="MDT0558463.1"/>
    <property type="molecule type" value="Genomic_DNA"/>
</dbReference>
<evidence type="ECO:0000256" key="1">
    <source>
        <dbReference type="ARBA" id="ARBA00009690"/>
    </source>
</evidence>
<dbReference type="InterPro" id="IPR045061">
    <property type="entry name" value="FtsZ/CetZ"/>
</dbReference>
<dbReference type="Gene3D" id="3.40.50.1440">
    <property type="entry name" value="Tubulin/FtsZ, GTPase domain"/>
    <property type="match status" value="1"/>
</dbReference>
<evidence type="ECO:0000256" key="5">
    <source>
        <dbReference type="NCBIfam" id="TIGR00065"/>
    </source>
</evidence>
<dbReference type="InterPro" id="IPR036525">
    <property type="entry name" value="Tubulin/FtsZ_GTPase_sf"/>
</dbReference>
<dbReference type="SUPFAM" id="SSF52490">
    <property type="entry name" value="Tubulin nucleotide-binding domain-like"/>
    <property type="match status" value="1"/>
</dbReference>
<keyword evidence="4" id="KW-0963">Cytoplasm</keyword>
<keyword evidence="11" id="KW-1185">Reference proteome</keyword>
<accession>A0ABU2YN18</accession>
<comment type="similarity">
    <text evidence="1 4 6">Belongs to the FtsZ family.</text>
</comment>
<feature type="compositionally biased region" description="Polar residues" evidence="7">
    <location>
        <begin position="623"/>
        <end position="635"/>
    </location>
</feature>
<feature type="binding site" evidence="4">
    <location>
        <begin position="29"/>
        <end position="33"/>
    </location>
    <ligand>
        <name>GTP</name>
        <dbReference type="ChEBI" id="CHEBI:37565"/>
    </ligand>
</feature>
<feature type="binding site" evidence="4">
    <location>
        <begin position="117"/>
        <end position="119"/>
    </location>
    <ligand>
        <name>GTP</name>
        <dbReference type="ChEBI" id="CHEBI:37565"/>
    </ligand>
</feature>
<feature type="binding site" evidence="4">
    <location>
        <position position="148"/>
    </location>
    <ligand>
        <name>GTP</name>
        <dbReference type="ChEBI" id="CHEBI:37565"/>
    </ligand>
</feature>
<dbReference type="PANTHER" id="PTHR30314">
    <property type="entry name" value="CELL DIVISION PROTEIN FTSZ-RELATED"/>
    <property type="match status" value="1"/>
</dbReference>
<evidence type="ECO:0000259" key="9">
    <source>
        <dbReference type="SMART" id="SM00865"/>
    </source>
</evidence>
<comment type="subcellular location">
    <subcellularLocation>
        <location evidence="4">Cytoplasm</location>
    </subcellularLocation>
    <text evidence="4">Assembles at midcell at the inner surface of the cytoplasmic membrane.</text>
</comment>
<dbReference type="SMART" id="SM00865">
    <property type="entry name" value="Tubulin_C"/>
    <property type="match status" value="1"/>
</dbReference>
<dbReference type="PROSITE" id="PS01135">
    <property type="entry name" value="FTSZ_2"/>
    <property type="match status" value="1"/>
</dbReference>
<feature type="binding site" evidence="4">
    <location>
        <position position="195"/>
    </location>
    <ligand>
        <name>GTP</name>
        <dbReference type="ChEBI" id="CHEBI:37565"/>
    </ligand>
</feature>
<organism evidence="10 11">
    <name type="scientific">Microcosmobacter mediterraneus</name>
    <dbReference type="NCBI Taxonomy" id="3075607"/>
    <lineage>
        <taxon>Bacteria</taxon>
        <taxon>Pseudomonadati</taxon>
        <taxon>Bacteroidota</taxon>
        <taxon>Flavobacteriia</taxon>
        <taxon>Flavobacteriales</taxon>
        <taxon>Flavobacteriaceae</taxon>
        <taxon>Microcosmobacter</taxon>
    </lineage>
</organism>
<dbReference type="Pfam" id="PF12327">
    <property type="entry name" value="FtsZ_C"/>
    <property type="match status" value="1"/>
</dbReference>
<keyword evidence="4 6" id="KW-0131">Cell cycle</keyword>
<dbReference type="NCBIfam" id="TIGR00065">
    <property type="entry name" value="ftsZ"/>
    <property type="match status" value="1"/>
</dbReference>
<evidence type="ECO:0000256" key="2">
    <source>
        <dbReference type="ARBA" id="ARBA00022741"/>
    </source>
</evidence>
<dbReference type="InterPro" id="IPR024757">
    <property type="entry name" value="FtsZ_C"/>
</dbReference>
<evidence type="ECO:0000256" key="7">
    <source>
        <dbReference type="SAM" id="MobiDB-lite"/>
    </source>
</evidence>
<dbReference type="SMART" id="SM00864">
    <property type="entry name" value="Tubulin"/>
    <property type="match status" value="1"/>
</dbReference>
<dbReference type="PRINTS" id="PR00423">
    <property type="entry name" value="CELLDVISFTSZ"/>
</dbReference>
<evidence type="ECO:0000313" key="11">
    <source>
        <dbReference type="Proteomes" id="UP001259492"/>
    </source>
</evidence>
<feature type="domain" description="Tubulin/FtsZ 2-layer sandwich" evidence="9">
    <location>
        <begin position="216"/>
        <end position="334"/>
    </location>
</feature>
<feature type="compositionally biased region" description="Polar residues" evidence="7">
    <location>
        <begin position="603"/>
        <end position="612"/>
    </location>
</feature>
<dbReference type="PROSITE" id="PS01134">
    <property type="entry name" value="FTSZ_1"/>
    <property type="match status" value="1"/>
</dbReference>
<sequence>MSNNNEMGNIAFDLPKHQSNVIKVIGVGGGGSNAINHMFQQGIKGVDFVICNTDAQALQSSGVPNKIQLGVNLTEGLGAGANPDVGEQAAVESLEDIRRMLDTNTKMVFITAGMGGGTGTGAAPIIAKMAKELDILTVGIVTMPFQFEGKMRNQQAQRGIENLRAHVDSLIVINNNKLREVYGNLGFKAGFSKADEVLSTASRGIAEVITHHYTQNIDLRDAKTVLSNSGTAIMGSATSSGQTRAQEAIMKALDSPLLNDNKITGAKNVLLLIVSGSQEITIDEIGEINDHIQTEAGYGANIIMGVGEDESLNESISVTIIATGFDIDQQNEISNTETKKVIHALEEDSEEVIVRESDPAIITPDIILEKEEIVIHTLTDEEIEEPKDDLGLIPTTEFIKNMSVVYDEVIDTPVNEIENQENEFIITSKDNVVNSVEEEEAKEQITLTFDLPLSNPEVEEEGVKEEKILFSLDEELKDLDVEEYTEMIPVTEANEAGEKRYALEDVTTYESSMNKTQVKDPEVEDDIVFEKKVLPQEEEQILDPEDIDPMNSPISELLKARADERRKKMKDFNYKFNNAKIDEIEKEPAYKRQGVNLEDAQHSSETNASRMSVGTDDNDEIQLRSNNSFLHDNVD</sequence>
<dbReference type="RefSeq" id="WP_311427229.1">
    <property type="nucleotide sequence ID" value="NZ_JAVRIA010000003.1"/>
</dbReference>
<dbReference type="CDD" id="cd02201">
    <property type="entry name" value="FtsZ_type1"/>
    <property type="match status" value="1"/>
</dbReference>
<dbReference type="SUPFAM" id="SSF55307">
    <property type="entry name" value="Tubulin C-terminal domain-like"/>
    <property type="match status" value="1"/>
</dbReference>
<dbReference type="HAMAP" id="MF_00909">
    <property type="entry name" value="FtsZ"/>
    <property type="match status" value="1"/>
</dbReference>
<protein>
    <recommendedName>
        <fullName evidence="4 5">Cell division protein FtsZ</fullName>
    </recommendedName>
</protein>
<dbReference type="InterPro" id="IPR000158">
    <property type="entry name" value="Cell_div_FtsZ"/>
</dbReference>
<reference evidence="10 11" key="1">
    <citation type="submission" date="2023-09" db="EMBL/GenBank/DDBJ databases">
        <authorList>
            <person name="Rey-Velasco X."/>
        </authorList>
    </citation>
    <scope>NUCLEOTIDE SEQUENCE [LARGE SCALE GENOMIC DNA]</scope>
    <source>
        <strain evidence="10 11">W332</strain>
    </source>
</reference>
<dbReference type="InterPro" id="IPR003008">
    <property type="entry name" value="Tubulin_FtsZ_GTPase"/>
</dbReference>
<dbReference type="InterPro" id="IPR020805">
    <property type="entry name" value="Cell_div_FtsZ_CS"/>
</dbReference>
<keyword evidence="2 4" id="KW-0547">Nucleotide-binding</keyword>
<evidence type="ECO:0000313" key="10">
    <source>
        <dbReference type="EMBL" id="MDT0558463.1"/>
    </source>
</evidence>
<comment type="caution">
    <text evidence="10">The sequence shown here is derived from an EMBL/GenBank/DDBJ whole genome shotgun (WGS) entry which is preliminary data.</text>
</comment>
<dbReference type="Gene3D" id="3.30.1330.20">
    <property type="entry name" value="Tubulin/FtsZ, C-terminal domain"/>
    <property type="match status" value="1"/>
</dbReference>
<keyword evidence="4 6" id="KW-0132">Cell division</keyword>
<evidence type="ECO:0000256" key="4">
    <source>
        <dbReference type="HAMAP-Rule" id="MF_00909"/>
    </source>
</evidence>
<keyword evidence="3 4" id="KW-0342">GTP-binding</keyword>
<dbReference type="InterPro" id="IPR037103">
    <property type="entry name" value="Tubulin/FtsZ-like_C"/>
</dbReference>
<proteinExistence type="inferred from homology"/>
<dbReference type="InterPro" id="IPR008280">
    <property type="entry name" value="Tub_FtsZ_C"/>
</dbReference>
<gene>
    <name evidence="4 10" type="primary">ftsZ</name>
    <name evidence="10" type="ORF">RM697_07390</name>
</gene>
<comment type="function">
    <text evidence="4 6">Essential cell division protein that forms a contractile ring structure (Z ring) at the future cell division site. The regulation of the ring assembly controls the timing and the location of cell division. One of the functions of the FtsZ ring is to recruit other cell division proteins to the septum to produce a new cell wall between the dividing cells. Binds GTP and shows GTPase activity.</text>
</comment>
<evidence type="ECO:0000256" key="6">
    <source>
        <dbReference type="RuleBase" id="RU000631"/>
    </source>
</evidence>
<evidence type="ECO:0000259" key="8">
    <source>
        <dbReference type="SMART" id="SM00864"/>
    </source>
</evidence>
<name>A0ABU2YN18_9FLAO</name>
<dbReference type="PANTHER" id="PTHR30314:SF3">
    <property type="entry name" value="MITOCHONDRIAL DIVISION PROTEIN FSZA"/>
    <property type="match status" value="1"/>
</dbReference>
<dbReference type="GO" id="GO:0051301">
    <property type="term" value="P:cell division"/>
    <property type="evidence" value="ECO:0007669"/>
    <property type="project" value="UniProtKB-KW"/>
</dbReference>
<keyword evidence="4 6" id="KW-0717">Septation</keyword>
<dbReference type="Pfam" id="PF00091">
    <property type="entry name" value="Tubulin"/>
    <property type="match status" value="1"/>
</dbReference>
<comment type="subunit">
    <text evidence="4">Homodimer. Polymerizes to form a dynamic ring structure in a strictly GTP-dependent manner. Interacts directly with several other division proteins.</text>
</comment>
<feature type="region of interest" description="Disordered" evidence="7">
    <location>
        <begin position="583"/>
        <end position="635"/>
    </location>
</feature>
<feature type="domain" description="Tubulin/FtsZ GTPase" evidence="8">
    <location>
        <begin position="21"/>
        <end position="213"/>
    </location>
</feature>